<dbReference type="GO" id="GO:0070006">
    <property type="term" value="F:metalloaminopeptidase activity"/>
    <property type="evidence" value="ECO:0007669"/>
    <property type="project" value="InterPro"/>
</dbReference>
<name>A0A0D3KAF5_EMIH1</name>
<dbReference type="EnsemblProtists" id="EOD32740">
    <property type="protein sequence ID" value="EOD32740"/>
    <property type="gene ID" value="EMIHUDRAFT_418134"/>
</dbReference>
<reference evidence="8" key="1">
    <citation type="journal article" date="2013" name="Nature">
        <title>Pan genome of the phytoplankton Emiliania underpins its global distribution.</title>
        <authorList>
            <person name="Read B.A."/>
            <person name="Kegel J."/>
            <person name="Klute M.J."/>
            <person name="Kuo A."/>
            <person name="Lefebvre S.C."/>
            <person name="Maumus F."/>
            <person name="Mayer C."/>
            <person name="Miller J."/>
            <person name="Monier A."/>
            <person name="Salamov A."/>
            <person name="Young J."/>
            <person name="Aguilar M."/>
            <person name="Claverie J.M."/>
            <person name="Frickenhaus S."/>
            <person name="Gonzalez K."/>
            <person name="Herman E.K."/>
            <person name="Lin Y.C."/>
            <person name="Napier J."/>
            <person name="Ogata H."/>
            <person name="Sarno A.F."/>
            <person name="Shmutz J."/>
            <person name="Schroeder D."/>
            <person name="de Vargas C."/>
            <person name="Verret F."/>
            <person name="von Dassow P."/>
            <person name="Valentin K."/>
            <person name="Van de Peer Y."/>
            <person name="Wheeler G."/>
            <person name="Dacks J.B."/>
            <person name="Delwiche C.F."/>
            <person name="Dyhrman S.T."/>
            <person name="Glockner G."/>
            <person name="John U."/>
            <person name="Richards T."/>
            <person name="Worden A.Z."/>
            <person name="Zhang X."/>
            <person name="Grigoriev I.V."/>
            <person name="Allen A.E."/>
            <person name="Bidle K."/>
            <person name="Borodovsky M."/>
            <person name="Bowler C."/>
            <person name="Brownlee C."/>
            <person name="Cock J.M."/>
            <person name="Elias M."/>
            <person name="Gladyshev V.N."/>
            <person name="Groth M."/>
            <person name="Guda C."/>
            <person name="Hadaegh A."/>
            <person name="Iglesias-Rodriguez M.D."/>
            <person name="Jenkins J."/>
            <person name="Jones B.M."/>
            <person name="Lawson T."/>
            <person name="Leese F."/>
            <person name="Lindquist E."/>
            <person name="Lobanov A."/>
            <person name="Lomsadze A."/>
            <person name="Malik S.B."/>
            <person name="Marsh M.E."/>
            <person name="Mackinder L."/>
            <person name="Mock T."/>
            <person name="Mueller-Roeber B."/>
            <person name="Pagarete A."/>
            <person name="Parker M."/>
            <person name="Probert I."/>
            <person name="Quesneville H."/>
            <person name="Raines C."/>
            <person name="Rensing S.A."/>
            <person name="Riano-Pachon D.M."/>
            <person name="Richier S."/>
            <person name="Rokitta S."/>
            <person name="Shiraiwa Y."/>
            <person name="Soanes D.M."/>
            <person name="van der Giezen M."/>
            <person name="Wahlund T.M."/>
            <person name="Williams B."/>
            <person name="Wilson W."/>
            <person name="Wolfe G."/>
            <person name="Wurch L.L."/>
        </authorList>
    </citation>
    <scope>NUCLEOTIDE SEQUENCE</scope>
</reference>
<dbReference type="InterPro" id="IPR011356">
    <property type="entry name" value="Leucine_aapep/pepB"/>
</dbReference>
<keyword evidence="3" id="KW-0645">Protease</keyword>
<dbReference type="Pfam" id="PF00883">
    <property type="entry name" value="Peptidase_M17"/>
    <property type="match status" value="1"/>
</dbReference>
<evidence type="ECO:0000256" key="1">
    <source>
        <dbReference type="ARBA" id="ARBA00009528"/>
    </source>
</evidence>
<dbReference type="SUPFAM" id="SSF53187">
    <property type="entry name" value="Zn-dependent exopeptidases"/>
    <property type="match status" value="1"/>
</dbReference>
<feature type="chain" id="PRO_5044291738" description="Cytosol aminopeptidase domain-containing protein" evidence="5">
    <location>
        <begin position="24"/>
        <end position="560"/>
    </location>
</feature>
<dbReference type="AlphaFoldDB" id="A0A0D3KAF5"/>
<dbReference type="CDD" id="cd00433">
    <property type="entry name" value="Peptidase_M17"/>
    <property type="match status" value="1"/>
</dbReference>
<organism evidence="7 8">
    <name type="scientific">Emiliania huxleyi (strain CCMP1516)</name>
    <dbReference type="NCBI Taxonomy" id="280463"/>
    <lineage>
        <taxon>Eukaryota</taxon>
        <taxon>Haptista</taxon>
        <taxon>Haptophyta</taxon>
        <taxon>Prymnesiophyceae</taxon>
        <taxon>Isochrysidales</taxon>
        <taxon>Noelaerhabdaceae</taxon>
        <taxon>Emiliania</taxon>
    </lineage>
</organism>
<feature type="signal peptide" evidence="5">
    <location>
        <begin position="1"/>
        <end position="23"/>
    </location>
</feature>
<dbReference type="InterPro" id="IPR000819">
    <property type="entry name" value="Peptidase_M17_C"/>
</dbReference>
<evidence type="ECO:0000313" key="8">
    <source>
        <dbReference type="Proteomes" id="UP000013827"/>
    </source>
</evidence>
<dbReference type="HOGENOM" id="CLU_013734_5_1_1"/>
<dbReference type="STRING" id="2903.R1F1F9"/>
<evidence type="ECO:0000259" key="6">
    <source>
        <dbReference type="PROSITE" id="PS00631"/>
    </source>
</evidence>
<keyword evidence="5" id="KW-0732">Signal</keyword>
<dbReference type="GeneID" id="17278013"/>
<keyword evidence="4" id="KW-0378">Hydrolase</keyword>
<evidence type="ECO:0000256" key="2">
    <source>
        <dbReference type="ARBA" id="ARBA00022438"/>
    </source>
</evidence>
<sequence>MYKLRSRVFSVSLLLSSNSVAQGYSLGGSLPHRFSRGVALRGGASPRAAAAGAQEAATAVPLTSASLAASDAAASDWTGDMMVVPVWEAKEGESIALGAEAAALDAALSGAVADLIADSEFKGKAGSSAVVSLPRGGNVRKVAVVGMGLSTDFKISGARKFGATLATLATEQKPKQAAALLPTGPALAADTQQAAFEAAMLGLSPDTRYKSDADSDENKPPPLQALALLGADAGALARARSFSAGVLLTRGLVASPANYATPTSLAACAKEIADRFEGMTLTVLERAECEARGMGAYLGVSQGAVEPPKFIHLCLSAPGGGKPAKKIAYAGAGSMIEKMKFDMGGAGAVLGAARTLAEVRPAGVEVHFIVASCENMVSAEAMRPGATLARPLVSPRDILTASNKKTIEVLNTDAEGRLTLADALVYAEALGEVDTIVDVATLTGACIVALGPDYAGMWSSDEALSKALLDAAASHGELLWQMPLAPEYREQINSKIADLANLGAPGGGGSITAALFLNEFVKESAWAHLDIAGPVWNDKAGGATGYGVRTLAAYAEAVAA</sequence>
<accession>A0A0D3KAF5</accession>
<comment type="similarity">
    <text evidence="1">Belongs to the peptidase M17 family.</text>
</comment>
<dbReference type="SUPFAM" id="SSF52949">
    <property type="entry name" value="Macro domain-like"/>
    <property type="match status" value="1"/>
</dbReference>
<evidence type="ECO:0000256" key="3">
    <source>
        <dbReference type="ARBA" id="ARBA00022670"/>
    </source>
</evidence>
<reference evidence="7" key="2">
    <citation type="submission" date="2024-10" db="UniProtKB">
        <authorList>
            <consortium name="EnsemblProtists"/>
        </authorList>
    </citation>
    <scope>IDENTIFICATION</scope>
</reference>
<dbReference type="KEGG" id="ehx:EMIHUDRAFT_418134"/>
<dbReference type="GO" id="GO:0030145">
    <property type="term" value="F:manganese ion binding"/>
    <property type="evidence" value="ECO:0007669"/>
    <property type="project" value="InterPro"/>
</dbReference>
<dbReference type="Pfam" id="PF02789">
    <property type="entry name" value="Peptidase_M17_N"/>
    <property type="match status" value="1"/>
</dbReference>
<dbReference type="PaxDb" id="2903-EOD32740"/>
<dbReference type="InterPro" id="IPR043472">
    <property type="entry name" value="Macro_dom-like"/>
</dbReference>
<dbReference type="PANTHER" id="PTHR11963:SF23">
    <property type="entry name" value="CYTOSOL AMINOPEPTIDASE"/>
    <property type="match status" value="1"/>
</dbReference>
<dbReference type="GO" id="GO:0006508">
    <property type="term" value="P:proteolysis"/>
    <property type="evidence" value="ECO:0007669"/>
    <property type="project" value="UniProtKB-KW"/>
</dbReference>
<dbReference type="PANTHER" id="PTHR11963">
    <property type="entry name" value="LEUCINE AMINOPEPTIDASE-RELATED"/>
    <property type="match status" value="1"/>
</dbReference>
<protein>
    <recommendedName>
        <fullName evidence="6">Cytosol aminopeptidase domain-containing protein</fullName>
    </recommendedName>
</protein>
<dbReference type="RefSeq" id="XP_005785169.1">
    <property type="nucleotide sequence ID" value="XM_005785112.1"/>
</dbReference>
<dbReference type="eggNOG" id="KOG2597">
    <property type="taxonomic scope" value="Eukaryota"/>
</dbReference>
<dbReference type="InterPro" id="IPR008283">
    <property type="entry name" value="Peptidase_M17_N"/>
</dbReference>
<dbReference type="OMA" id="DSPANQM"/>
<feature type="domain" description="Cytosol aminopeptidase" evidence="6">
    <location>
        <begin position="411"/>
        <end position="418"/>
    </location>
</feature>
<keyword evidence="2" id="KW-0031">Aminopeptidase</keyword>
<dbReference type="Proteomes" id="UP000013827">
    <property type="component" value="Unassembled WGS sequence"/>
</dbReference>
<dbReference type="PROSITE" id="PS00631">
    <property type="entry name" value="CYTOSOL_AP"/>
    <property type="match status" value="1"/>
</dbReference>
<keyword evidence="8" id="KW-1185">Reference proteome</keyword>
<dbReference type="Gene3D" id="3.40.220.10">
    <property type="entry name" value="Leucine Aminopeptidase, subunit E, domain 1"/>
    <property type="match status" value="1"/>
</dbReference>
<evidence type="ECO:0000256" key="5">
    <source>
        <dbReference type="SAM" id="SignalP"/>
    </source>
</evidence>
<evidence type="ECO:0000313" key="7">
    <source>
        <dbReference type="EnsemblProtists" id="EOD32740"/>
    </source>
</evidence>
<proteinExistence type="inferred from homology"/>
<dbReference type="Gene3D" id="3.40.630.10">
    <property type="entry name" value="Zn peptidases"/>
    <property type="match status" value="1"/>
</dbReference>
<evidence type="ECO:0000256" key="4">
    <source>
        <dbReference type="ARBA" id="ARBA00022801"/>
    </source>
</evidence>
<dbReference type="GO" id="GO:0005737">
    <property type="term" value="C:cytoplasm"/>
    <property type="evidence" value="ECO:0007669"/>
    <property type="project" value="InterPro"/>
</dbReference>